<dbReference type="SUPFAM" id="SSF55124">
    <property type="entry name" value="Nitrite/Sulfite reductase N-terminal domain-like"/>
    <property type="match status" value="1"/>
</dbReference>
<dbReference type="GO" id="GO:0046872">
    <property type="term" value="F:metal ion binding"/>
    <property type="evidence" value="ECO:0007669"/>
    <property type="project" value="UniProtKB-KW"/>
</dbReference>
<keyword evidence="2" id="KW-0479">Metal-binding</keyword>
<dbReference type="OrthoDB" id="9800558at2"/>
<dbReference type="EMBL" id="SLUI01000007">
    <property type="protein sequence ID" value="TCL36859.1"/>
    <property type="molecule type" value="Genomic_DNA"/>
</dbReference>
<dbReference type="InterPro" id="IPR045854">
    <property type="entry name" value="NO2/SO3_Rdtase_4Fe4S_sf"/>
</dbReference>
<dbReference type="Pfam" id="PF03460">
    <property type="entry name" value="NIR_SIR_ferr"/>
    <property type="match status" value="1"/>
</dbReference>
<dbReference type="Gene3D" id="6.10.140.1420">
    <property type="match status" value="1"/>
</dbReference>
<name>A0A4R1PZ94_9FIRM</name>
<dbReference type="Gene3D" id="3.30.70.2500">
    <property type="match status" value="1"/>
</dbReference>
<evidence type="ECO:0000259" key="6">
    <source>
        <dbReference type="Pfam" id="PF03460"/>
    </source>
</evidence>
<organism evidence="7 8">
    <name type="scientific">Anaerospora hongkongensis</name>
    <dbReference type="NCBI Taxonomy" id="244830"/>
    <lineage>
        <taxon>Bacteria</taxon>
        <taxon>Bacillati</taxon>
        <taxon>Bacillota</taxon>
        <taxon>Negativicutes</taxon>
        <taxon>Selenomonadales</taxon>
        <taxon>Sporomusaceae</taxon>
        <taxon>Anaerospora</taxon>
    </lineage>
</organism>
<dbReference type="PANTHER" id="PTHR11493:SF54">
    <property type="entry name" value="ANAEROBIC SULFITE REDUCTASE SUBUNIT C"/>
    <property type="match status" value="1"/>
</dbReference>
<dbReference type="Gene3D" id="3.30.70.20">
    <property type="match status" value="1"/>
</dbReference>
<evidence type="ECO:0000313" key="8">
    <source>
        <dbReference type="Proteomes" id="UP000295063"/>
    </source>
</evidence>
<dbReference type="InterPro" id="IPR006067">
    <property type="entry name" value="NO2/SO3_Rdtase_4Fe4S_dom"/>
</dbReference>
<keyword evidence="8" id="KW-1185">Reference proteome</keyword>
<gene>
    <name evidence="7" type="ORF">EV210_107123</name>
</gene>
<dbReference type="SUPFAM" id="SSF56014">
    <property type="entry name" value="Nitrite and sulphite reductase 4Fe-4S domain-like"/>
    <property type="match status" value="1"/>
</dbReference>
<dbReference type="SUPFAM" id="SSF54862">
    <property type="entry name" value="4Fe-4S ferredoxins"/>
    <property type="match status" value="1"/>
</dbReference>
<evidence type="ECO:0000256" key="4">
    <source>
        <dbReference type="ARBA" id="ARBA00023014"/>
    </source>
</evidence>
<dbReference type="InterPro" id="IPR005117">
    <property type="entry name" value="NiRdtase/SiRdtase_haem-b_fer"/>
</dbReference>
<dbReference type="GO" id="GO:0009337">
    <property type="term" value="C:sulfite reductase complex (NADPH)"/>
    <property type="evidence" value="ECO:0007669"/>
    <property type="project" value="TreeGrafter"/>
</dbReference>
<evidence type="ECO:0000256" key="1">
    <source>
        <dbReference type="ARBA" id="ARBA00022485"/>
    </source>
</evidence>
<dbReference type="GO" id="GO:0050311">
    <property type="term" value="F:sulfite reductase (ferredoxin) activity"/>
    <property type="evidence" value="ECO:0007669"/>
    <property type="project" value="TreeGrafter"/>
</dbReference>
<dbReference type="Pfam" id="PF01077">
    <property type="entry name" value="NIR_SIR"/>
    <property type="match status" value="1"/>
</dbReference>
<evidence type="ECO:0000256" key="3">
    <source>
        <dbReference type="ARBA" id="ARBA00023004"/>
    </source>
</evidence>
<comment type="caution">
    <text evidence="7">The sequence shown here is derived from an EMBL/GenBank/DDBJ whole genome shotgun (WGS) entry which is preliminary data.</text>
</comment>
<dbReference type="InterPro" id="IPR011806">
    <property type="entry name" value="DsrA"/>
</dbReference>
<dbReference type="GO" id="GO:0020037">
    <property type="term" value="F:heme binding"/>
    <property type="evidence" value="ECO:0007669"/>
    <property type="project" value="InterPro"/>
</dbReference>
<dbReference type="GO" id="GO:0016002">
    <property type="term" value="F:sulfite reductase activity"/>
    <property type="evidence" value="ECO:0007669"/>
    <property type="project" value="TreeGrafter"/>
</dbReference>
<dbReference type="Proteomes" id="UP000295063">
    <property type="component" value="Unassembled WGS sequence"/>
</dbReference>
<feature type="domain" description="Nitrite/Sulfite reductase ferredoxin-like" evidence="6">
    <location>
        <begin position="83"/>
        <end position="145"/>
    </location>
</feature>
<keyword evidence="3" id="KW-0408">Iron</keyword>
<dbReference type="InterPro" id="IPR045169">
    <property type="entry name" value="NO2/SO3_Rdtase_4Fe4S_prot"/>
</dbReference>
<sequence>MDDRKTPLLDELEKGDWPSFVTEIKRAAAKNKSAADLLAQLESSYEENIGHWKHGGIVGVKGYGGGVVGRYSDEPEKFPHIKEFHTIRVNQPAGFFYTTKKLRQLADIWDKYGSGLYNLHGSTGDCILLGTTTENLQPCVDELADIGFDLGGSGGALRTLSCCVGAARCEKACIDSMQIIHDLTLHYQDAIHRPAWPYKFKIKVSACPNDCAAASARSDLAIIGIWRDAIRIDNEAVRAAVDNGFDIFNRVIRKCPSEALLWDTEKKELTVCAEDCVHCMNCINMMPKAISIGREQGAALMIGGKAPVVKGAMLGWVLVPFIKLEPPYTELKEIIDKITDWWADHGKNRERVSELIVRMGLANFLEAVGLKPLPQMVHEPRSNPYIFWNAEEVEKRG</sequence>
<evidence type="ECO:0000256" key="2">
    <source>
        <dbReference type="ARBA" id="ARBA00022723"/>
    </source>
</evidence>
<dbReference type="RefSeq" id="WP_132080428.1">
    <property type="nucleotide sequence ID" value="NZ_DALYTA010000034.1"/>
</dbReference>
<dbReference type="PANTHER" id="PTHR11493">
    <property type="entry name" value="SULFITE REDUCTASE [NADPH] SUBUNIT BETA-RELATED"/>
    <property type="match status" value="1"/>
</dbReference>
<dbReference type="AlphaFoldDB" id="A0A4R1PZ94"/>
<dbReference type="GO" id="GO:0018551">
    <property type="term" value="F:dissimilatory sulfite reductase (NADH) activity"/>
    <property type="evidence" value="ECO:0007669"/>
    <property type="project" value="InterPro"/>
</dbReference>
<evidence type="ECO:0000313" key="7">
    <source>
        <dbReference type="EMBL" id="TCL36859.1"/>
    </source>
</evidence>
<dbReference type="GO" id="GO:0051539">
    <property type="term" value="F:4 iron, 4 sulfur cluster binding"/>
    <property type="evidence" value="ECO:0007669"/>
    <property type="project" value="UniProtKB-KW"/>
</dbReference>
<protein>
    <submittedName>
        <fullName evidence="7">Sulfite reductase alpha subunit</fullName>
    </submittedName>
</protein>
<keyword evidence="1" id="KW-0004">4Fe-4S</keyword>
<accession>A0A4R1PZ94</accession>
<evidence type="ECO:0000259" key="5">
    <source>
        <dbReference type="Pfam" id="PF01077"/>
    </source>
</evidence>
<dbReference type="InterPro" id="IPR036136">
    <property type="entry name" value="Nit/Sulf_reduc_fer-like_dom_sf"/>
</dbReference>
<dbReference type="GO" id="GO:0000103">
    <property type="term" value="P:sulfate assimilation"/>
    <property type="evidence" value="ECO:0007669"/>
    <property type="project" value="TreeGrafter"/>
</dbReference>
<proteinExistence type="predicted"/>
<reference evidence="7 8" key="1">
    <citation type="submission" date="2019-03" db="EMBL/GenBank/DDBJ databases">
        <title>Genomic Encyclopedia of Type Strains, Phase IV (KMG-IV): sequencing the most valuable type-strain genomes for metagenomic binning, comparative biology and taxonomic classification.</title>
        <authorList>
            <person name="Goeker M."/>
        </authorList>
    </citation>
    <scope>NUCLEOTIDE SEQUENCE [LARGE SCALE GENOMIC DNA]</scope>
    <source>
        <strain evidence="7 8">DSM 15969</strain>
    </source>
</reference>
<feature type="domain" description="Nitrite/sulphite reductase 4Fe-4S" evidence="5">
    <location>
        <begin position="154"/>
        <end position="369"/>
    </location>
</feature>
<dbReference type="Gene3D" id="3.30.413.10">
    <property type="entry name" value="Sulfite Reductase Hemoprotein, domain 1"/>
    <property type="match status" value="1"/>
</dbReference>
<keyword evidence="4" id="KW-0411">Iron-sulfur</keyword>
<dbReference type="NCBIfam" id="TIGR02064">
    <property type="entry name" value="dsrA"/>
    <property type="match status" value="1"/>
</dbReference>